<feature type="transmembrane region" description="Helical" evidence="1">
    <location>
        <begin position="279"/>
        <end position="300"/>
    </location>
</feature>
<feature type="domain" description="DUF8173" evidence="3">
    <location>
        <begin position="217"/>
        <end position="353"/>
    </location>
</feature>
<gene>
    <name evidence="4" type="ORF">SAMN06295970_10489</name>
</gene>
<feature type="signal peptide" evidence="2">
    <location>
        <begin position="1"/>
        <end position="25"/>
    </location>
</feature>
<evidence type="ECO:0000313" key="5">
    <source>
        <dbReference type="Proteomes" id="UP001158049"/>
    </source>
</evidence>
<feature type="transmembrane region" description="Helical" evidence="1">
    <location>
        <begin position="251"/>
        <end position="273"/>
    </location>
</feature>
<keyword evidence="5" id="KW-1185">Reference proteome</keyword>
<feature type="transmembrane region" description="Helical" evidence="1">
    <location>
        <begin position="320"/>
        <end position="336"/>
    </location>
</feature>
<feature type="transmembrane region" description="Helical" evidence="1">
    <location>
        <begin position="212"/>
        <end position="231"/>
    </location>
</feature>
<keyword evidence="1" id="KW-0812">Transmembrane</keyword>
<organism evidence="4 5">
    <name type="scientific">Noviherbaspirillum suwonense</name>
    <dbReference type="NCBI Taxonomy" id="1224511"/>
    <lineage>
        <taxon>Bacteria</taxon>
        <taxon>Pseudomonadati</taxon>
        <taxon>Pseudomonadota</taxon>
        <taxon>Betaproteobacteria</taxon>
        <taxon>Burkholderiales</taxon>
        <taxon>Oxalobacteraceae</taxon>
        <taxon>Noviherbaspirillum</taxon>
    </lineage>
</organism>
<protein>
    <recommendedName>
        <fullName evidence="3">DUF8173 domain-containing protein</fullName>
    </recommendedName>
</protein>
<keyword evidence="1" id="KW-0472">Membrane</keyword>
<comment type="caution">
    <text evidence="4">The sequence shown here is derived from an EMBL/GenBank/DDBJ whole genome shotgun (WGS) entry which is preliminary data.</text>
</comment>
<evidence type="ECO:0000256" key="1">
    <source>
        <dbReference type="SAM" id="Phobius"/>
    </source>
</evidence>
<dbReference type="RefSeq" id="WP_283441661.1">
    <property type="nucleotide sequence ID" value="NZ_FXUL01000004.1"/>
</dbReference>
<feature type="transmembrane region" description="Helical" evidence="1">
    <location>
        <begin position="342"/>
        <end position="360"/>
    </location>
</feature>
<name>A0ABY1Q062_9BURK</name>
<reference evidence="4 5" key="1">
    <citation type="submission" date="2017-05" db="EMBL/GenBank/DDBJ databases">
        <authorList>
            <person name="Varghese N."/>
            <person name="Submissions S."/>
        </authorList>
    </citation>
    <scope>NUCLEOTIDE SEQUENCE [LARGE SCALE GENOMIC DNA]</scope>
    <source>
        <strain evidence="4 5">DSM 26001</strain>
    </source>
</reference>
<dbReference type="Proteomes" id="UP001158049">
    <property type="component" value="Unassembled WGS sequence"/>
</dbReference>
<keyword evidence="2" id="KW-0732">Signal</keyword>
<dbReference type="Pfam" id="PF26514">
    <property type="entry name" value="DUF8173"/>
    <property type="match status" value="1"/>
</dbReference>
<proteinExistence type="predicted"/>
<dbReference type="InterPro" id="IPR058486">
    <property type="entry name" value="DUF8173"/>
</dbReference>
<dbReference type="EMBL" id="FXUL01000004">
    <property type="protein sequence ID" value="SMP54890.1"/>
    <property type="molecule type" value="Genomic_DNA"/>
</dbReference>
<sequence length="374" mass="38339">MKDFIVICFLGMFAAMPLASGAATAASSQTGSGNRYMSGGEVRLTEPVAADLYAAGGKVTIAQPVAEDAALAGGQVDVLAAIGQDLRATGGKIRVNANVGGDLLVAGGDVAIGKDSRVGGDLLAAGGDVQFAGAVTGGAKLTGGKVTVAGQINGDTVLYAQEIVMAPGARIGGNLTYASSKPLSTEEAGMVSGAVKREGAPRDWAPRSPISWFHPVFFVSMLACGSLLFILFPNAVSGTQQTMRQTPLRSLLVGIALLCTLPPVAVLFMVSIIGIPVGFALLALYPLLLLLGYLGAAFFVSRTTADAMHRANRPGRAWQIGFLAIGLALLALAANVPFLGGLLVFVAIVTGVGGWAQWLYRRYRTSHPGIAAQP</sequence>
<evidence type="ECO:0000259" key="3">
    <source>
        <dbReference type="Pfam" id="PF26514"/>
    </source>
</evidence>
<feature type="chain" id="PRO_5045227524" description="DUF8173 domain-containing protein" evidence="2">
    <location>
        <begin position="26"/>
        <end position="374"/>
    </location>
</feature>
<accession>A0ABY1Q062</accession>
<evidence type="ECO:0000313" key="4">
    <source>
        <dbReference type="EMBL" id="SMP54890.1"/>
    </source>
</evidence>
<keyword evidence="1" id="KW-1133">Transmembrane helix</keyword>
<evidence type="ECO:0000256" key="2">
    <source>
        <dbReference type="SAM" id="SignalP"/>
    </source>
</evidence>